<name>A0A0K1E6N2_CHOCO</name>
<dbReference type="GO" id="GO:0006465">
    <property type="term" value="P:signal peptide processing"/>
    <property type="evidence" value="ECO:0007669"/>
    <property type="project" value="TreeGrafter"/>
</dbReference>
<keyword evidence="2" id="KW-0812">Transmembrane</keyword>
<feature type="domain" description="Prepilin type IV endopeptidase peptidase" evidence="3">
    <location>
        <begin position="12"/>
        <end position="124"/>
    </location>
</feature>
<accession>A0A0K1E6N2</accession>
<feature type="transmembrane region" description="Helical" evidence="2">
    <location>
        <begin position="62"/>
        <end position="80"/>
    </location>
</feature>
<keyword evidence="5" id="KW-1185">Reference proteome</keyword>
<dbReference type="GO" id="GO:0004190">
    <property type="term" value="F:aspartic-type endopeptidase activity"/>
    <property type="evidence" value="ECO:0007669"/>
    <property type="project" value="InterPro"/>
</dbReference>
<dbReference type="AlphaFoldDB" id="A0A0K1E6N2"/>
<sequence length="186" mass="19912">MLGQHHFLASAIVITAIAAWYDWRTGEIPNWVTLGPLAVAPCLHFIAPLLAGRDFQAAMEGAGSSILGAVLCALVPVLLYRVSEGRAFGGGDVKLLAAVGAILRPLVGIEAEYYAIFAGLLIGLGYLAYEGKLLRTLKNTAALALNPILPRHLRREVSPEMMTLTRFGPAIFLGTCCAVLMNWRAP</sequence>
<dbReference type="PANTHER" id="PTHR30487:SF0">
    <property type="entry name" value="PREPILIN LEADER PEPTIDASE_N-METHYLTRANSFERASE-RELATED"/>
    <property type="match status" value="1"/>
</dbReference>
<dbReference type="Pfam" id="PF01478">
    <property type="entry name" value="Peptidase_A24"/>
    <property type="match status" value="1"/>
</dbReference>
<dbReference type="InterPro" id="IPR050882">
    <property type="entry name" value="Prepilin_peptidase/N-MTase"/>
</dbReference>
<evidence type="ECO:0000256" key="1">
    <source>
        <dbReference type="ARBA" id="ARBA00005801"/>
    </source>
</evidence>
<evidence type="ECO:0000313" key="5">
    <source>
        <dbReference type="Proteomes" id="UP000067626"/>
    </source>
</evidence>
<dbReference type="Proteomes" id="UP000067626">
    <property type="component" value="Chromosome"/>
</dbReference>
<keyword evidence="2" id="KW-0472">Membrane</keyword>
<evidence type="ECO:0000259" key="3">
    <source>
        <dbReference type="Pfam" id="PF01478"/>
    </source>
</evidence>
<dbReference type="KEGG" id="ccro:CMC5_006460"/>
<feature type="transmembrane region" description="Helical" evidence="2">
    <location>
        <begin position="30"/>
        <end position="50"/>
    </location>
</feature>
<feature type="transmembrane region" description="Helical" evidence="2">
    <location>
        <begin position="113"/>
        <end position="129"/>
    </location>
</feature>
<comment type="similarity">
    <text evidence="1">Belongs to the peptidase A24 family.</text>
</comment>
<dbReference type="STRING" id="52.CMC5_006460"/>
<dbReference type="RefSeq" id="WP_050429036.1">
    <property type="nucleotide sequence ID" value="NZ_CP012159.1"/>
</dbReference>
<proteinExistence type="inferred from homology"/>
<organism evidence="4 5">
    <name type="scientific">Chondromyces crocatus</name>
    <dbReference type="NCBI Taxonomy" id="52"/>
    <lineage>
        <taxon>Bacteria</taxon>
        <taxon>Pseudomonadati</taxon>
        <taxon>Myxococcota</taxon>
        <taxon>Polyangia</taxon>
        <taxon>Polyangiales</taxon>
        <taxon>Polyangiaceae</taxon>
        <taxon>Chondromyces</taxon>
    </lineage>
</organism>
<evidence type="ECO:0000313" key="4">
    <source>
        <dbReference type="EMBL" id="AKT36530.1"/>
    </source>
</evidence>
<dbReference type="GO" id="GO:0005886">
    <property type="term" value="C:plasma membrane"/>
    <property type="evidence" value="ECO:0007669"/>
    <property type="project" value="TreeGrafter"/>
</dbReference>
<dbReference type="EMBL" id="CP012159">
    <property type="protein sequence ID" value="AKT36530.1"/>
    <property type="molecule type" value="Genomic_DNA"/>
</dbReference>
<dbReference type="InterPro" id="IPR000045">
    <property type="entry name" value="Prepilin_IV_endopep_pep"/>
</dbReference>
<evidence type="ECO:0000256" key="2">
    <source>
        <dbReference type="SAM" id="Phobius"/>
    </source>
</evidence>
<keyword evidence="2" id="KW-1133">Transmembrane helix</keyword>
<dbReference type="OrthoDB" id="5508079at2"/>
<gene>
    <name evidence="4" type="ORF">CMC5_006460</name>
</gene>
<reference evidence="4 5" key="1">
    <citation type="submission" date="2015-07" db="EMBL/GenBank/DDBJ databases">
        <title>Genome analysis of myxobacterium Chondromyces crocatus Cm c5 reveals a high potential for natural compound synthesis and the genetic basis for the loss of fruiting body formation.</title>
        <authorList>
            <person name="Zaburannyi N."/>
            <person name="Bunk B."/>
            <person name="Maier J."/>
            <person name="Overmann J."/>
            <person name="Mueller R."/>
        </authorList>
    </citation>
    <scope>NUCLEOTIDE SEQUENCE [LARGE SCALE GENOMIC DNA]</scope>
    <source>
        <strain evidence="4 5">Cm c5</strain>
    </source>
</reference>
<protein>
    <recommendedName>
        <fullName evidence="3">Prepilin type IV endopeptidase peptidase domain-containing protein</fullName>
    </recommendedName>
</protein>
<dbReference type="PANTHER" id="PTHR30487">
    <property type="entry name" value="TYPE 4 PREPILIN-LIKE PROTEINS LEADER PEPTIDE-PROCESSING ENZYME"/>
    <property type="match status" value="1"/>
</dbReference>
<feature type="transmembrane region" description="Helical" evidence="2">
    <location>
        <begin position="6"/>
        <end position="23"/>
    </location>
</feature>
<dbReference type="Gene3D" id="1.20.120.1220">
    <property type="match status" value="1"/>
</dbReference>